<dbReference type="EC" id="1.3.1.106" evidence="4"/>
<dbReference type="EMBL" id="JAASQI010000003">
    <property type="protein sequence ID" value="NIJ57892.1"/>
    <property type="molecule type" value="Genomic_DNA"/>
</dbReference>
<dbReference type="NCBIfam" id="NF005968">
    <property type="entry name" value="PRK08057.1-2"/>
    <property type="match status" value="1"/>
</dbReference>
<proteinExistence type="predicted"/>
<evidence type="ECO:0000256" key="3">
    <source>
        <dbReference type="ARBA" id="ARBA00023002"/>
    </source>
</evidence>
<evidence type="ECO:0000313" key="5">
    <source>
        <dbReference type="Proteomes" id="UP001429580"/>
    </source>
</evidence>
<dbReference type="PANTHER" id="PTHR36925:SF1">
    <property type="entry name" value="COBALT-PRECORRIN-6A REDUCTASE"/>
    <property type="match status" value="1"/>
</dbReference>
<dbReference type="GO" id="GO:0016994">
    <property type="term" value="F:precorrin-6A reductase activity"/>
    <property type="evidence" value="ECO:0007669"/>
    <property type="project" value="UniProtKB-EC"/>
</dbReference>
<gene>
    <name evidence="4" type="ORF">FHS82_001728</name>
</gene>
<dbReference type="PANTHER" id="PTHR36925">
    <property type="entry name" value="COBALT-PRECORRIN-6A REDUCTASE"/>
    <property type="match status" value="1"/>
</dbReference>
<reference evidence="4 5" key="1">
    <citation type="submission" date="2020-03" db="EMBL/GenBank/DDBJ databases">
        <title>Genomic Encyclopedia of Type Strains, Phase IV (KMG-IV): sequencing the most valuable type-strain genomes for metagenomic binning, comparative biology and taxonomic classification.</title>
        <authorList>
            <person name="Goeker M."/>
        </authorList>
    </citation>
    <scope>NUCLEOTIDE SEQUENCE [LARGE SCALE GENOMIC DNA]</scope>
    <source>
        <strain evidence="4 5">DSM 103870</strain>
    </source>
</reference>
<sequence>MMTADHRKQVPILILGGTGEARQLAQQLDTWPALAVTLSLAGRTAQPQLPQGGRLHVRTGGFGGVEGLSDHLRRHGVRVLIDATHPFAARMSAHAILAARLADVPLLAIDRPAWPRESGDRWIEVPDMAGAAAALGEAPQTVFLAIGRQEVAPFRRAPQHRYIVRSIEPVAQDALPPGATAVLARGPFAEAEERRLFETHGVTVIVAKNSGGAATYGKIAAARGLDLPVVMVQRPSVDAAGHAPDMTVPDADAALPALRVLLPHMSAPDDRGE</sequence>
<dbReference type="PROSITE" id="PS51014">
    <property type="entry name" value="COBK_CBIJ"/>
    <property type="match status" value="1"/>
</dbReference>
<dbReference type="Pfam" id="PF02571">
    <property type="entry name" value="CbiJ"/>
    <property type="match status" value="1"/>
</dbReference>
<name>A0ABX0UY84_9HYPH</name>
<comment type="caution">
    <text evidence="4">The sequence shown here is derived from an EMBL/GenBank/DDBJ whole genome shotgun (WGS) entry which is preliminary data.</text>
</comment>
<dbReference type="InterPro" id="IPR003723">
    <property type="entry name" value="Precorrin-6x_reduct"/>
</dbReference>
<evidence type="ECO:0000313" key="4">
    <source>
        <dbReference type="EMBL" id="NIJ57892.1"/>
    </source>
</evidence>
<dbReference type="NCBIfam" id="TIGR00715">
    <property type="entry name" value="precor6x_red"/>
    <property type="match status" value="1"/>
</dbReference>
<dbReference type="Proteomes" id="UP001429580">
    <property type="component" value="Unassembled WGS sequence"/>
</dbReference>
<accession>A0ABX0UY84</accession>
<keyword evidence="3 4" id="KW-0560">Oxidoreductase</keyword>
<evidence type="ECO:0000256" key="2">
    <source>
        <dbReference type="ARBA" id="ARBA00022573"/>
    </source>
</evidence>
<dbReference type="RefSeq" id="WP_377700214.1">
    <property type="nucleotide sequence ID" value="NZ_JAASQI010000003.1"/>
</dbReference>
<keyword evidence="5" id="KW-1185">Reference proteome</keyword>
<dbReference type="EC" id="1.3.1.54" evidence="4"/>
<protein>
    <submittedName>
        <fullName evidence="4">Precorrin-6A/cobalt-precorrin-6A reductase</fullName>
        <ecNumber evidence="4">1.3.1.106</ecNumber>
        <ecNumber evidence="4">1.3.1.54</ecNumber>
    </submittedName>
</protein>
<keyword evidence="2" id="KW-0169">Cobalamin biosynthesis</keyword>
<organism evidence="4 5">
    <name type="scientific">Pseudochelatococcus lubricantis</name>
    <dbReference type="NCBI Taxonomy" id="1538102"/>
    <lineage>
        <taxon>Bacteria</taxon>
        <taxon>Pseudomonadati</taxon>
        <taxon>Pseudomonadota</taxon>
        <taxon>Alphaproteobacteria</taxon>
        <taxon>Hyphomicrobiales</taxon>
        <taxon>Chelatococcaceae</taxon>
        <taxon>Pseudochelatococcus</taxon>
    </lineage>
</organism>
<comment type="pathway">
    <text evidence="1">Cofactor biosynthesis; adenosylcobalamin biosynthesis.</text>
</comment>
<evidence type="ECO:0000256" key="1">
    <source>
        <dbReference type="ARBA" id="ARBA00004953"/>
    </source>
</evidence>